<proteinExistence type="predicted"/>
<dbReference type="AlphaFoldDB" id="A0AAX3E948"/>
<organism evidence="1 2">
    <name type="scientific">Methanoculleus submarinus</name>
    <dbReference type="NCBI Taxonomy" id="204050"/>
    <lineage>
        <taxon>Archaea</taxon>
        <taxon>Methanobacteriati</taxon>
        <taxon>Methanobacteriota</taxon>
        <taxon>Stenosarchaea group</taxon>
        <taxon>Methanomicrobia</taxon>
        <taxon>Methanomicrobiales</taxon>
        <taxon>Methanomicrobiaceae</taxon>
        <taxon>Methanoculleus</taxon>
    </lineage>
</organism>
<evidence type="ECO:0000313" key="2">
    <source>
        <dbReference type="Proteomes" id="UP001156196"/>
    </source>
</evidence>
<dbReference type="RefSeq" id="WP_187147907.1">
    <property type="nucleotide sequence ID" value="NZ_CP109831.1"/>
</dbReference>
<evidence type="ECO:0000313" key="1">
    <source>
        <dbReference type="EMBL" id="UYU18637.1"/>
    </source>
</evidence>
<accession>A0AAX3E948</accession>
<dbReference type="KEGG" id="msum:OH143_00695"/>
<sequence length="79" mass="8985">MMAVIGFFLGRNEIAGLVKKSDGNVYARIKGEIDHTHLMGQYEEIRLNWLNLIDSPETGLSSSECEWCKEQLGMIRLVE</sequence>
<name>A0AAX3E948_9EURY</name>
<gene>
    <name evidence="1" type="ORF">OH143_00695</name>
</gene>
<dbReference type="Proteomes" id="UP001156196">
    <property type="component" value="Chromosome"/>
</dbReference>
<keyword evidence="2" id="KW-1185">Reference proteome</keyword>
<dbReference type="GeneID" id="24782390"/>
<reference evidence="1" key="1">
    <citation type="submission" date="2022-10" db="EMBL/GenBank/DDBJ databases">
        <title>Complete genome of Methanoculleus submarinus DSM 15122.</title>
        <authorList>
            <person name="Chen S.-C."/>
            <person name="Lai S.-J."/>
            <person name="You Y.-T."/>
        </authorList>
    </citation>
    <scope>NUCLEOTIDE SEQUENCE</scope>
    <source>
        <strain evidence="1">DSM 15122</strain>
    </source>
</reference>
<dbReference type="EMBL" id="CP109831">
    <property type="protein sequence ID" value="UYU18637.1"/>
    <property type="molecule type" value="Genomic_DNA"/>
</dbReference>
<protein>
    <submittedName>
        <fullName evidence="1">Uncharacterized protein</fullName>
    </submittedName>
</protein>